<protein>
    <submittedName>
        <fullName evidence="1">Uncharacterized protein</fullName>
    </submittedName>
</protein>
<accession>A0ABU3Y358</accession>
<evidence type="ECO:0000313" key="1">
    <source>
        <dbReference type="EMBL" id="MDV3455818.1"/>
    </source>
</evidence>
<dbReference type="RefSeq" id="WP_317225023.1">
    <property type="nucleotide sequence ID" value="NZ_JAWJEJ010000001.1"/>
</dbReference>
<proteinExistence type="predicted"/>
<dbReference type="EMBL" id="JAWJEJ010000001">
    <property type="protein sequence ID" value="MDV3455818.1"/>
    <property type="molecule type" value="Genomic_DNA"/>
</dbReference>
<gene>
    <name evidence="1" type="ORF">RZN05_02390</name>
</gene>
<dbReference type="Proteomes" id="UP001273531">
    <property type="component" value="Unassembled WGS sequence"/>
</dbReference>
<sequence length="744" mass="82306">MFETEIIGGHIVVTGYRDGSEWIFEAWGRAGTAGPDGALLWQISSEGKLATYDIPTRAQLGEAQLGAVESGAVILPVASRNALHIVRKVETDKLARDGRKIVYAEVSTIDLDALEILNRGSYPIGGFDRDVMVMPDDAILITGEEVRYDAQGGSEHGAFFGRIDPATRDFADSFLPLAKIPATYARARWAGHSPDGRWWLRFDHTHFPMVERSRGPGQPVRTYYGLTFQLWSAFPLHFERRIILAWLKAEDLPDATGIYRPWELPQPAPALSPPPAPRLANTLVRAFGRKGLETSPPATGADAAMLASVPARDRLWRSISQGLHRPERDPASQFPDREDFGAEVVTDDILWSAITKNLEDLVRRPFASVGWQPDGEAMWVDMKGFLVCAGMDGHVSPRLWSERFGMRTGMMAPFANAPQIFGICPSRRLDAGELPRPERLGSLEPREGGAFVIDGSAVPEAYEPVRIPAYTDGWRPGTAGLPESVVAKQHVEAVVMQLREDRSIVRIRLDSLDETARAAAILRLAGTLDARFASRAVDSTIDIGFTFAAEVIPEKAFFEAIGPADRLWAVPALRSLIDRFVTVAPRHQTLYQPNDDGLLGQAVLKLVQLDAGALPLVRRYGELMDGGHEHYFPNEIVPGVLEARGWNEATMDFMLWVLIFNFYNSFEVPTIVWRDLGLAEALRPMAPEAAAGRLVQLLGPEVEAGELSWAVLPYLIRCLGDDANAWEIRFFAEMERLREGSTTK</sequence>
<organism evidence="1 2">
    <name type="scientific">Sphingomonas agrestis</name>
    <dbReference type="NCBI Taxonomy" id="3080540"/>
    <lineage>
        <taxon>Bacteria</taxon>
        <taxon>Pseudomonadati</taxon>
        <taxon>Pseudomonadota</taxon>
        <taxon>Alphaproteobacteria</taxon>
        <taxon>Sphingomonadales</taxon>
        <taxon>Sphingomonadaceae</taxon>
        <taxon>Sphingomonas</taxon>
    </lineage>
</organism>
<evidence type="ECO:0000313" key="2">
    <source>
        <dbReference type="Proteomes" id="UP001273531"/>
    </source>
</evidence>
<name>A0ABU3Y358_9SPHN</name>
<comment type="caution">
    <text evidence="1">The sequence shown here is derived from an EMBL/GenBank/DDBJ whole genome shotgun (WGS) entry which is preliminary data.</text>
</comment>
<reference evidence="1 2" key="1">
    <citation type="submission" date="2023-10" db="EMBL/GenBank/DDBJ databases">
        <title>Sphingomonas sp. HF-S4 16S ribosomal RNA gene Genome sequencing and assembly.</title>
        <authorList>
            <person name="Lee H."/>
        </authorList>
    </citation>
    <scope>NUCLEOTIDE SEQUENCE [LARGE SCALE GENOMIC DNA]</scope>
    <source>
        <strain evidence="1 2">HF-S4</strain>
    </source>
</reference>
<keyword evidence="2" id="KW-1185">Reference proteome</keyword>